<evidence type="ECO:0000313" key="2">
    <source>
        <dbReference type="Proteomes" id="UP000799436"/>
    </source>
</evidence>
<dbReference type="OrthoDB" id="421671at2759"/>
<dbReference type="Gene3D" id="3.60.15.10">
    <property type="entry name" value="Ribonuclease Z/Hydroxyacylglutathione hydrolase-like"/>
    <property type="match status" value="1"/>
</dbReference>
<dbReference type="SUPFAM" id="SSF56281">
    <property type="entry name" value="Metallo-hydrolase/oxidoreductase"/>
    <property type="match status" value="1"/>
</dbReference>
<dbReference type="AlphaFoldDB" id="A0A6G1LGW1"/>
<dbReference type="PANTHER" id="PTHR33835">
    <property type="entry name" value="YALI0C07656P"/>
    <property type="match status" value="1"/>
</dbReference>
<proteinExistence type="predicted"/>
<sequence>MASSASKLIPANPEQVMVIRNVTPDIKTCSTPFLRFGRAKIGGRGTIVKLASGNLAVFSPVALTDTLKQELASFGNGQIHYITALDREHHIFLESWHKQWPDAQVIGPELLPKSREKQNYFKIPDDRWTLFRKDSKGHFSVSDEFDREFDVEYVHAHANQELVFNHKPSKTLIEADLLFNLPATEQFSKTDVSPTSGIITKLMNTLQSAQGDAVWQKRMLWYAIAAGDRRGFNASVSKIAKWDFERIIPCHGDVIESHGKGILEKVMQWHLHAAQKEVGSASVNGSASASR</sequence>
<dbReference type="EMBL" id="ML995817">
    <property type="protein sequence ID" value="KAF2771812.1"/>
    <property type="molecule type" value="Genomic_DNA"/>
</dbReference>
<keyword evidence="2" id="KW-1185">Reference proteome</keyword>
<dbReference type="Pfam" id="PF14234">
    <property type="entry name" value="DUF4336"/>
    <property type="match status" value="1"/>
</dbReference>
<evidence type="ECO:0000313" key="1">
    <source>
        <dbReference type="EMBL" id="KAF2771812.1"/>
    </source>
</evidence>
<accession>A0A6G1LGW1</accession>
<evidence type="ECO:0008006" key="3">
    <source>
        <dbReference type="Google" id="ProtNLM"/>
    </source>
</evidence>
<dbReference type="InterPro" id="IPR036866">
    <property type="entry name" value="RibonucZ/Hydroxyglut_hydro"/>
</dbReference>
<dbReference type="PANTHER" id="PTHR33835:SF1">
    <property type="entry name" value="METALLO-BETA-LACTAMASE DOMAIN-CONTAINING PROTEIN"/>
    <property type="match status" value="1"/>
</dbReference>
<dbReference type="InterPro" id="IPR025638">
    <property type="entry name" value="DUF4336"/>
</dbReference>
<name>A0A6G1LGW1_9PEZI</name>
<protein>
    <recommendedName>
        <fullName evidence="3">DUF4336 domain-containing protein</fullName>
    </recommendedName>
</protein>
<gene>
    <name evidence="1" type="ORF">EJ03DRAFT_325075</name>
</gene>
<organism evidence="1 2">
    <name type="scientific">Teratosphaeria nubilosa</name>
    <dbReference type="NCBI Taxonomy" id="161662"/>
    <lineage>
        <taxon>Eukaryota</taxon>
        <taxon>Fungi</taxon>
        <taxon>Dikarya</taxon>
        <taxon>Ascomycota</taxon>
        <taxon>Pezizomycotina</taxon>
        <taxon>Dothideomycetes</taxon>
        <taxon>Dothideomycetidae</taxon>
        <taxon>Mycosphaerellales</taxon>
        <taxon>Teratosphaeriaceae</taxon>
        <taxon>Teratosphaeria</taxon>
    </lineage>
</organism>
<reference evidence="1" key="1">
    <citation type="journal article" date="2020" name="Stud. Mycol.">
        <title>101 Dothideomycetes genomes: a test case for predicting lifestyles and emergence of pathogens.</title>
        <authorList>
            <person name="Haridas S."/>
            <person name="Albert R."/>
            <person name="Binder M."/>
            <person name="Bloem J."/>
            <person name="Labutti K."/>
            <person name="Salamov A."/>
            <person name="Andreopoulos B."/>
            <person name="Baker S."/>
            <person name="Barry K."/>
            <person name="Bills G."/>
            <person name="Bluhm B."/>
            <person name="Cannon C."/>
            <person name="Castanera R."/>
            <person name="Culley D."/>
            <person name="Daum C."/>
            <person name="Ezra D."/>
            <person name="Gonzalez J."/>
            <person name="Henrissat B."/>
            <person name="Kuo A."/>
            <person name="Liang C."/>
            <person name="Lipzen A."/>
            <person name="Lutzoni F."/>
            <person name="Magnuson J."/>
            <person name="Mondo S."/>
            <person name="Nolan M."/>
            <person name="Ohm R."/>
            <person name="Pangilinan J."/>
            <person name="Park H.-J."/>
            <person name="Ramirez L."/>
            <person name="Alfaro M."/>
            <person name="Sun H."/>
            <person name="Tritt A."/>
            <person name="Yoshinaga Y."/>
            <person name="Zwiers L.-H."/>
            <person name="Turgeon B."/>
            <person name="Goodwin S."/>
            <person name="Spatafora J."/>
            <person name="Crous P."/>
            <person name="Grigoriev I."/>
        </authorList>
    </citation>
    <scope>NUCLEOTIDE SEQUENCE</scope>
    <source>
        <strain evidence="1">CBS 116005</strain>
    </source>
</reference>
<dbReference type="Proteomes" id="UP000799436">
    <property type="component" value="Unassembled WGS sequence"/>
</dbReference>